<feature type="binding site" evidence="8">
    <location>
        <position position="169"/>
    </location>
    <ligand>
        <name>Zn(2+)</name>
        <dbReference type="ChEBI" id="CHEBI:29105"/>
        <label>2</label>
    </ligand>
</feature>
<dbReference type="Pfam" id="PF01556">
    <property type="entry name" value="DnaJ_C"/>
    <property type="match status" value="1"/>
</dbReference>
<evidence type="ECO:0000259" key="10">
    <source>
        <dbReference type="PROSITE" id="PS50076"/>
    </source>
</evidence>
<comment type="subunit">
    <text evidence="8">Homodimer.</text>
</comment>
<comment type="caution">
    <text evidence="12">The sequence shown here is derived from an EMBL/GenBank/DDBJ whole genome shotgun (WGS) entry which is preliminary data.</text>
</comment>
<gene>
    <name evidence="8" type="primary">dnaJ</name>
    <name evidence="12" type="ORF">Megvenef_00398</name>
</gene>
<dbReference type="NCBIfam" id="TIGR02349">
    <property type="entry name" value="DnaJ_bact"/>
    <property type="match status" value="1"/>
</dbReference>
<dbReference type="RefSeq" id="WP_322776339.1">
    <property type="nucleotide sequence ID" value="NZ_JARJFB010000018.1"/>
</dbReference>
<evidence type="ECO:0000256" key="6">
    <source>
        <dbReference type="ARBA" id="ARBA00023016"/>
    </source>
</evidence>
<dbReference type="PROSITE" id="PS50076">
    <property type="entry name" value="DNAJ_2"/>
    <property type="match status" value="1"/>
</dbReference>
<dbReference type="InterPro" id="IPR036869">
    <property type="entry name" value="J_dom_sf"/>
</dbReference>
<organism evidence="12 13">
    <name type="scientific">Candidatus Megaera venefica</name>
    <dbReference type="NCBI Taxonomy" id="2055910"/>
    <lineage>
        <taxon>Bacteria</taxon>
        <taxon>Pseudomonadati</taxon>
        <taxon>Pseudomonadota</taxon>
        <taxon>Alphaproteobacteria</taxon>
        <taxon>Rickettsiales</taxon>
        <taxon>Rickettsiaceae</taxon>
        <taxon>Candidatus Megaera</taxon>
    </lineage>
</organism>
<keyword evidence="2 8" id="KW-0479">Metal-binding</keyword>
<keyword evidence="8" id="KW-0963">Cytoplasm</keyword>
<keyword evidence="6 8" id="KW-0346">Stress response</keyword>
<comment type="subcellular location">
    <subcellularLocation>
        <location evidence="8">Cytoplasm</location>
    </subcellularLocation>
</comment>
<evidence type="ECO:0000313" key="12">
    <source>
        <dbReference type="EMBL" id="MEA0970435.1"/>
    </source>
</evidence>
<feature type="binding site" evidence="8">
    <location>
        <position position="152"/>
    </location>
    <ligand>
        <name>Zn(2+)</name>
        <dbReference type="ChEBI" id="CHEBI:29105"/>
        <label>1</label>
    </ligand>
</feature>
<evidence type="ECO:0000256" key="7">
    <source>
        <dbReference type="ARBA" id="ARBA00023186"/>
    </source>
</evidence>
<proteinExistence type="inferred from homology"/>
<dbReference type="InterPro" id="IPR008971">
    <property type="entry name" value="HSP40/DnaJ_pept-bd"/>
</dbReference>
<keyword evidence="7 8" id="KW-0143">Chaperone</keyword>
<comment type="function">
    <text evidence="8">Participates actively in the response to hyperosmotic and heat shock by preventing the aggregation of stress-denatured proteins and by disaggregating proteins, also in an autonomous, DnaK-independent fashion. Unfolded proteins bind initially to DnaJ; upon interaction with the DnaJ-bound protein, DnaK hydrolyzes its bound ATP, resulting in the formation of a stable complex. GrpE releases ADP from DnaK; ATP binding to DnaK triggers the release of the substrate protein, thus completing the reaction cycle. Several rounds of ATP-dependent interactions between DnaJ, DnaK and GrpE are required for fully efficient folding. Also involved, together with DnaK and GrpE, in the DNA replication of plasmids through activation of initiation proteins.</text>
</comment>
<feature type="zinc finger region" description="CR-type" evidence="9">
    <location>
        <begin position="139"/>
        <end position="217"/>
    </location>
</feature>
<comment type="domain">
    <text evidence="8">The J domain is necessary and sufficient to stimulate DnaK ATPase activity. Zinc center 1 plays an important role in the autonomous, DnaK-independent chaperone activity of DnaJ. Zinc center 2 is essential for interaction with DnaK and for DnaJ activity.</text>
</comment>
<dbReference type="Gene3D" id="2.60.260.20">
    <property type="entry name" value="Urease metallochaperone UreE, N-terminal domain"/>
    <property type="match status" value="2"/>
</dbReference>
<dbReference type="SUPFAM" id="SSF49493">
    <property type="entry name" value="HSP40/DnaJ peptide-binding domain"/>
    <property type="match status" value="2"/>
</dbReference>
<accession>A0ABU5NB93</accession>
<dbReference type="EMBL" id="JARJFB010000018">
    <property type="protein sequence ID" value="MEA0970435.1"/>
    <property type="molecule type" value="Genomic_DNA"/>
</dbReference>
<dbReference type="SUPFAM" id="SSF57938">
    <property type="entry name" value="DnaJ/Hsp40 cysteine-rich domain"/>
    <property type="match status" value="1"/>
</dbReference>
<dbReference type="InterPro" id="IPR012724">
    <property type="entry name" value="DnaJ"/>
</dbReference>
<evidence type="ECO:0000256" key="4">
    <source>
        <dbReference type="ARBA" id="ARBA00022771"/>
    </source>
</evidence>
<dbReference type="PROSITE" id="PS51188">
    <property type="entry name" value="ZF_CR"/>
    <property type="match status" value="1"/>
</dbReference>
<dbReference type="InterPro" id="IPR036410">
    <property type="entry name" value="HSP_DnaJ_Cys-rich_dom_sf"/>
</dbReference>
<keyword evidence="13" id="KW-1185">Reference proteome</keyword>
<dbReference type="InterPro" id="IPR001305">
    <property type="entry name" value="HSP_DnaJ_Cys-rich_dom"/>
</dbReference>
<feature type="binding site" evidence="8">
    <location>
        <position position="208"/>
    </location>
    <ligand>
        <name>Zn(2+)</name>
        <dbReference type="ChEBI" id="CHEBI:29105"/>
        <label>1</label>
    </ligand>
</feature>
<keyword evidence="5 8" id="KW-0862">Zinc</keyword>
<dbReference type="CDD" id="cd06257">
    <property type="entry name" value="DnaJ"/>
    <property type="match status" value="1"/>
</dbReference>
<dbReference type="Pfam" id="PF00684">
    <property type="entry name" value="DnaJ_CXXCXGXG"/>
    <property type="match status" value="1"/>
</dbReference>
<reference evidence="12 13" key="1">
    <citation type="submission" date="2023-03" db="EMBL/GenBank/DDBJ databases">
        <title>Host association and intracellularity evolved multiple times independently in the Rickettsiales.</title>
        <authorList>
            <person name="Castelli M."/>
            <person name="Nardi T."/>
            <person name="Gammuto L."/>
            <person name="Bellinzona G."/>
            <person name="Sabaneyeva E."/>
            <person name="Potekhin A."/>
            <person name="Serra V."/>
            <person name="Petroni G."/>
            <person name="Sassera D."/>
        </authorList>
    </citation>
    <scope>NUCLEOTIDE SEQUENCE [LARGE SCALE GENOMIC DNA]</scope>
    <source>
        <strain evidence="12 13">Sr 2-6</strain>
    </source>
</reference>
<feature type="repeat" description="CXXCXGXG motif" evidence="8">
    <location>
        <begin position="191"/>
        <end position="198"/>
    </location>
</feature>
<evidence type="ECO:0000256" key="2">
    <source>
        <dbReference type="ARBA" id="ARBA00022723"/>
    </source>
</evidence>
<evidence type="ECO:0000313" key="13">
    <source>
        <dbReference type="Proteomes" id="UP001291687"/>
    </source>
</evidence>
<dbReference type="InterPro" id="IPR002939">
    <property type="entry name" value="DnaJ_C"/>
</dbReference>
<comment type="cofactor">
    <cofactor evidence="8">
        <name>Zn(2+)</name>
        <dbReference type="ChEBI" id="CHEBI:29105"/>
    </cofactor>
    <text evidence="8">Binds 2 Zn(2+) ions per monomer.</text>
</comment>
<evidence type="ECO:0000256" key="5">
    <source>
        <dbReference type="ARBA" id="ARBA00022833"/>
    </source>
</evidence>
<feature type="binding site" evidence="8">
    <location>
        <position position="191"/>
    </location>
    <ligand>
        <name>Zn(2+)</name>
        <dbReference type="ChEBI" id="CHEBI:29105"/>
        <label>2</label>
    </ligand>
</feature>
<dbReference type="PANTHER" id="PTHR43096:SF52">
    <property type="entry name" value="DNAJ HOMOLOG 1, MITOCHONDRIAL-RELATED"/>
    <property type="match status" value="1"/>
</dbReference>
<feature type="binding site" evidence="8">
    <location>
        <position position="205"/>
    </location>
    <ligand>
        <name>Zn(2+)</name>
        <dbReference type="ChEBI" id="CHEBI:29105"/>
        <label>1</label>
    </ligand>
</feature>
<sequence length="378" mass="41336">MTKRDYYEVLEVPRSADGAEIKKAYLKLAKKYHPDTNAGAPSAEIKFKEISEAYEVLKDEQKRAAYDRMGHSAFEQGGGGGFHSRGSSNNPDINDIFGDFFSDFMGGNRGGAPRQRASQSRGSDLKYNLTITLEEAFTGVDKKINFNAESKCSSCDGKGTNEPNANSTCPQCSGTGAIRMQQGFFAIEQTCNKCNGQGQVIKNPCTTCHGSGRCSKHKNLIVNIPHGVENGVRIRIAGEGEAGFRGGSVGDLYVFITVSSHDIYQVEGSNLHFRLPLNFTKAALGGEVDIPTIDGSTITLKIPAGTQTGDKLRLKGKGMSRVRSSERGDFYAHAFVQTPKNLTKKQKELLEELDKEFGETKENYSSDGFFSKMKNIWS</sequence>
<feature type="domain" description="J" evidence="10">
    <location>
        <begin position="5"/>
        <end position="70"/>
    </location>
</feature>
<feature type="repeat" description="CXXCXGXG motif" evidence="8">
    <location>
        <begin position="152"/>
        <end position="159"/>
    </location>
</feature>
<feature type="binding site" evidence="8">
    <location>
        <position position="155"/>
    </location>
    <ligand>
        <name>Zn(2+)</name>
        <dbReference type="ChEBI" id="CHEBI:29105"/>
        <label>1</label>
    </ligand>
</feature>
<keyword evidence="3 8" id="KW-0677">Repeat</keyword>
<dbReference type="Gene3D" id="2.10.230.10">
    <property type="entry name" value="Heat shock protein DnaJ, cysteine-rich domain"/>
    <property type="match status" value="1"/>
</dbReference>
<feature type="repeat" description="CXXCXGXG motif" evidence="8">
    <location>
        <begin position="169"/>
        <end position="176"/>
    </location>
</feature>
<evidence type="ECO:0000256" key="9">
    <source>
        <dbReference type="PROSITE-ProRule" id="PRU00546"/>
    </source>
</evidence>
<evidence type="ECO:0000256" key="1">
    <source>
        <dbReference type="ARBA" id="ARBA00022705"/>
    </source>
</evidence>
<name>A0ABU5NB93_9RICK</name>
<dbReference type="PANTHER" id="PTHR43096">
    <property type="entry name" value="DNAJ HOMOLOG 1, MITOCHONDRIAL-RELATED"/>
    <property type="match status" value="1"/>
</dbReference>
<dbReference type="InterPro" id="IPR018253">
    <property type="entry name" value="DnaJ_domain_CS"/>
</dbReference>
<evidence type="ECO:0000256" key="8">
    <source>
        <dbReference type="HAMAP-Rule" id="MF_01152"/>
    </source>
</evidence>
<dbReference type="CDD" id="cd10747">
    <property type="entry name" value="DnaJ_C"/>
    <property type="match status" value="1"/>
</dbReference>
<dbReference type="Pfam" id="PF00226">
    <property type="entry name" value="DnaJ"/>
    <property type="match status" value="1"/>
</dbReference>
<dbReference type="SMART" id="SM00271">
    <property type="entry name" value="DnaJ"/>
    <property type="match status" value="1"/>
</dbReference>
<feature type="repeat" description="CXXCXGXG motif" evidence="8">
    <location>
        <begin position="205"/>
        <end position="212"/>
    </location>
</feature>
<keyword evidence="4 8" id="KW-0863">Zinc-finger</keyword>
<dbReference type="InterPro" id="IPR001623">
    <property type="entry name" value="DnaJ_domain"/>
</dbReference>
<evidence type="ECO:0000259" key="11">
    <source>
        <dbReference type="PROSITE" id="PS51188"/>
    </source>
</evidence>
<dbReference type="Gene3D" id="1.10.287.110">
    <property type="entry name" value="DnaJ domain"/>
    <property type="match status" value="1"/>
</dbReference>
<protein>
    <recommendedName>
        <fullName evidence="8">Chaperone protein DnaJ</fullName>
    </recommendedName>
</protein>
<dbReference type="HAMAP" id="MF_01152">
    <property type="entry name" value="DnaJ"/>
    <property type="match status" value="1"/>
</dbReference>
<evidence type="ECO:0000256" key="3">
    <source>
        <dbReference type="ARBA" id="ARBA00022737"/>
    </source>
</evidence>
<dbReference type="Proteomes" id="UP001291687">
    <property type="component" value="Unassembled WGS sequence"/>
</dbReference>
<dbReference type="PROSITE" id="PS00636">
    <property type="entry name" value="DNAJ_1"/>
    <property type="match status" value="1"/>
</dbReference>
<feature type="domain" description="CR-type" evidence="11">
    <location>
        <begin position="139"/>
        <end position="217"/>
    </location>
</feature>
<dbReference type="NCBIfam" id="NF008035">
    <property type="entry name" value="PRK10767.1"/>
    <property type="match status" value="1"/>
</dbReference>
<feature type="binding site" evidence="8">
    <location>
        <position position="172"/>
    </location>
    <ligand>
        <name>Zn(2+)</name>
        <dbReference type="ChEBI" id="CHEBI:29105"/>
        <label>2</label>
    </ligand>
</feature>
<comment type="similarity">
    <text evidence="8">Belongs to the DnaJ family.</text>
</comment>
<dbReference type="PRINTS" id="PR00625">
    <property type="entry name" value="JDOMAIN"/>
</dbReference>
<feature type="binding site" evidence="8">
    <location>
        <position position="194"/>
    </location>
    <ligand>
        <name>Zn(2+)</name>
        <dbReference type="ChEBI" id="CHEBI:29105"/>
        <label>2</label>
    </ligand>
</feature>
<keyword evidence="1 8" id="KW-0235">DNA replication</keyword>
<dbReference type="SUPFAM" id="SSF46565">
    <property type="entry name" value="Chaperone J-domain"/>
    <property type="match status" value="1"/>
</dbReference>